<accession>A0ABS6N9S3</accession>
<feature type="signal peptide" evidence="1">
    <location>
        <begin position="1"/>
        <end position="26"/>
    </location>
</feature>
<reference evidence="3" key="1">
    <citation type="submission" date="2021-06" db="EMBL/GenBank/DDBJ databases">
        <title>Thalassococcus sp. CAU 1522 isolated from sea sand, Republic of Korea.</title>
        <authorList>
            <person name="Kim W."/>
        </authorList>
    </citation>
    <scope>NUCLEOTIDE SEQUENCE</scope>
    <source>
        <strain evidence="3">CAU 1522</strain>
    </source>
</reference>
<keyword evidence="1" id="KW-0732">Signal</keyword>
<proteinExistence type="predicted"/>
<evidence type="ECO:0000259" key="2">
    <source>
        <dbReference type="Pfam" id="PF04355"/>
    </source>
</evidence>
<protein>
    <submittedName>
        <fullName evidence="3">Outer membrane protein assembly factor BamE</fullName>
    </submittedName>
</protein>
<dbReference type="Proteomes" id="UP001166293">
    <property type="component" value="Unassembled WGS sequence"/>
</dbReference>
<feature type="domain" description="Outer membrane protein assembly factor BamE" evidence="2">
    <location>
        <begin position="32"/>
        <end position="106"/>
    </location>
</feature>
<organism evidence="3 4">
    <name type="scientific">Thalassococcus arenae</name>
    <dbReference type="NCBI Taxonomy" id="2851652"/>
    <lineage>
        <taxon>Bacteria</taxon>
        <taxon>Pseudomonadati</taxon>
        <taxon>Pseudomonadota</taxon>
        <taxon>Alphaproteobacteria</taxon>
        <taxon>Rhodobacterales</taxon>
        <taxon>Roseobacteraceae</taxon>
        <taxon>Thalassococcus</taxon>
    </lineage>
</organism>
<dbReference type="EMBL" id="JAHRWL010000002">
    <property type="protein sequence ID" value="MBV2360761.1"/>
    <property type="molecule type" value="Genomic_DNA"/>
</dbReference>
<feature type="chain" id="PRO_5045684701" evidence="1">
    <location>
        <begin position="27"/>
        <end position="153"/>
    </location>
</feature>
<dbReference type="InterPro" id="IPR007450">
    <property type="entry name" value="BamE_dom"/>
</dbReference>
<dbReference type="RefSeq" id="WP_217779117.1">
    <property type="nucleotide sequence ID" value="NZ_JAHRWL010000002.1"/>
</dbReference>
<sequence length="153" mass="16591">MTSGISARVKLVVAVAGIAVLSGCTAQYRTHGYVPPEEELQQIVPGIDTRASVEDTIGVPTTASVRTEGGIYYVESQVRHFAWRRPEVIDRTVLAITFDETGVVDNVVTYGLEDGQVVPLVRRVTQSSDRDIGFIRKLFGNIGGLNASELLTN</sequence>
<comment type="caution">
    <text evidence="3">The sequence shown here is derived from an EMBL/GenBank/DDBJ whole genome shotgun (WGS) entry which is preliminary data.</text>
</comment>
<evidence type="ECO:0000313" key="4">
    <source>
        <dbReference type="Proteomes" id="UP001166293"/>
    </source>
</evidence>
<gene>
    <name evidence="3" type="primary">bamE</name>
    <name evidence="3" type="ORF">KUH32_13320</name>
</gene>
<name>A0ABS6N9S3_9RHOB</name>
<keyword evidence="4" id="KW-1185">Reference proteome</keyword>
<evidence type="ECO:0000313" key="3">
    <source>
        <dbReference type="EMBL" id="MBV2360761.1"/>
    </source>
</evidence>
<dbReference type="Pfam" id="PF04355">
    <property type="entry name" value="BamE"/>
    <property type="match status" value="1"/>
</dbReference>
<evidence type="ECO:0000256" key="1">
    <source>
        <dbReference type="SAM" id="SignalP"/>
    </source>
</evidence>